<keyword evidence="4" id="KW-1185">Reference proteome</keyword>
<dbReference type="Proteomes" id="UP000664163">
    <property type="component" value="Unassembled WGS sequence"/>
</dbReference>
<dbReference type="SUPFAM" id="SSF51735">
    <property type="entry name" value="NAD(P)-binding Rossmann-fold domains"/>
    <property type="match status" value="1"/>
</dbReference>
<dbReference type="InterPro" id="IPR036291">
    <property type="entry name" value="NAD(P)-bd_dom_sf"/>
</dbReference>
<dbReference type="EMBL" id="JAFLND010000001">
    <property type="protein sequence ID" value="MBO0330193.1"/>
    <property type="molecule type" value="Genomic_DNA"/>
</dbReference>
<dbReference type="InterPro" id="IPR002347">
    <property type="entry name" value="SDR_fam"/>
</dbReference>
<protein>
    <submittedName>
        <fullName evidence="3">SDR family oxidoreductase</fullName>
    </submittedName>
</protein>
<dbReference type="PROSITE" id="PS00061">
    <property type="entry name" value="ADH_SHORT"/>
    <property type="match status" value="1"/>
</dbReference>
<dbReference type="InterPro" id="IPR020904">
    <property type="entry name" value="Sc_DH/Rdtase_CS"/>
</dbReference>
<organism evidence="3 4">
    <name type="scientific">[Muricauda] lutisoli</name>
    <dbReference type="NCBI Taxonomy" id="2816035"/>
    <lineage>
        <taxon>Bacteria</taxon>
        <taxon>Pseudomonadati</taxon>
        <taxon>Bacteroidota</taxon>
        <taxon>Flavobacteriia</taxon>
        <taxon>Flavobacteriales</taxon>
        <taxon>Flavobacteriaceae</taxon>
        <taxon>Allomuricauda</taxon>
    </lineage>
</organism>
<sequence>MEQNILEKFSLKGKKAIVTGGAGDLGKAMVEAISQAGAQTVVIDLDDRVFGICEDFKNSGLNVSPIKADVSKVSEIKKSYEDALDILGGTVDILINSAGIQRRYPSEEFPDEEWRKVIAINLDATFYYCKHAGNTMLKNGGGKIINIASIISFLGGITIPAYAASKGGVAQLTKALSNDWSAKGICVNAIAPGYMDTQLNTALINDKKRTEEVFNRVPMKRWGTGEDLKGLAVLLSSSASDYITGSVIPVDGGYIAR</sequence>
<evidence type="ECO:0000256" key="2">
    <source>
        <dbReference type="ARBA" id="ARBA00023002"/>
    </source>
</evidence>
<proteinExistence type="inferred from homology"/>
<comment type="caution">
    <text evidence="3">The sequence shown here is derived from an EMBL/GenBank/DDBJ whole genome shotgun (WGS) entry which is preliminary data.</text>
</comment>
<comment type="similarity">
    <text evidence="1">Belongs to the short-chain dehydrogenases/reductases (SDR) family.</text>
</comment>
<dbReference type="PANTHER" id="PTHR42760">
    <property type="entry name" value="SHORT-CHAIN DEHYDROGENASES/REDUCTASES FAMILY MEMBER"/>
    <property type="match status" value="1"/>
</dbReference>
<accession>A0ABS3EVF8</accession>
<dbReference type="PANTHER" id="PTHR42760:SF5">
    <property type="entry name" value="2-DEHYDRO-3-DEOXY-D-GLUCONATE 5-DEHYDROGENASE"/>
    <property type="match status" value="1"/>
</dbReference>
<gene>
    <name evidence="3" type="ORF">J0X13_06505</name>
</gene>
<dbReference type="Pfam" id="PF13561">
    <property type="entry name" value="adh_short_C2"/>
    <property type="match status" value="1"/>
</dbReference>
<evidence type="ECO:0000313" key="3">
    <source>
        <dbReference type="EMBL" id="MBO0330193.1"/>
    </source>
</evidence>
<keyword evidence="2" id="KW-0560">Oxidoreductase</keyword>
<evidence type="ECO:0000256" key="1">
    <source>
        <dbReference type="ARBA" id="ARBA00006484"/>
    </source>
</evidence>
<dbReference type="RefSeq" id="WP_207070608.1">
    <property type="nucleotide sequence ID" value="NZ_JAFLND010000001.1"/>
</dbReference>
<reference evidence="3 4" key="1">
    <citation type="submission" date="2021-03" db="EMBL/GenBank/DDBJ databases">
        <title>Muricauda sp. CAU 1631 isolated from Incheon.</title>
        <authorList>
            <person name="Kim W."/>
        </authorList>
    </citation>
    <scope>NUCLEOTIDE SEQUENCE [LARGE SCALE GENOMIC DNA]</scope>
    <source>
        <strain evidence="3 4">CAU 1631</strain>
    </source>
</reference>
<evidence type="ECO:0000313" key="4">
    <source>
        <dbReference type="Proteomes" id="UP000664163"/>
    </source>
</evidence>
<name>A0ABS3EVF8_9FLAO</name>
<dbReference type="PRINTS" id="PR00080">
    <property type="entry name" value="SDRFAMILY"/>
</dbReference>
<dbReference type="Gene3D" id="3.40.50.720">
    <property type="entry name" value="NAD(P)-binding Rossmann-like Domain"/>
    <property type="match status" value="1"/>
</dbReference>
<dbReference type="PRINTS" id="PR00081">
    <property type="entry name" value="GDHRDH"/>
</dbReference>